<feature type="region of interest" description="Disordered" evidence="1">
    <location>
        <begin position="41"/>
        <end position="62"/>
    </location>
</feature>
<keyword evidence="4" id="KW-1185">Reference proteome</keyword>
<dbReference type="FunFam" id="2.30.29.30:FF:000036">
    <property type="entry name" value="SHC-transforming protein 1 isoform 3"/>
    <property type="match status" value="1"/>
</dbReference>
<dbReference type="PRINTS" id="PR00629">
    <property type="entry name" value="SHCPIDOMAIN"/>
</dbReference>
<dbReference type="PROSITE" id="PS01179">
    <property type="entry name" value="PID"/>
    <property type="match status" value="1"/>
</dbReference>
<dbReference type="Pfam" id="PF00640">
    <property type="entry name" value="PID"/>
    <property type="match status" value="1"/>
</dbReference>
<name>A0A8C2W745_CYCLU</name>
<evidence type="ECO:0000259" key="2">
    <source>
        <dbReference type="PROSITE" id="PS01179"/>
    </source>
</evidence>
<dbReference type="GO" id="GO:0030971">
    <property type="term" value="F:receptor tyrosine kinase binding"/>
    <property type="evidence" value="ECO:0007669"/>
    <property type="project" value="TreeGrafter"/>
</dbReference>
<dbReference type="PANTHER" id="PTHR10337">
    <property type="entry name" value="SHC TRANSFORMING PROTEIN"/>
    <property type="match status" value="1"/>
</dbReference>
<dbReference type="SMART" id="SM00462">
    <property type="entry name" value="PTB"/>
    <property type="match status" value="1"/>
</dbReference>
<feature type="domain" description="PID" evidence="2">
    <location>
        <begin position="232"/>
        <end position="413"/>
    </location>
</feature>
<dbReference type="Proteomes" id="UP000694565">
    <property type="component" value="Unplaced"/>
</dbReference>
<dbReference type="Gene3D" id="2.30.29.30">
    <property type="entry name" value="Pleckstrin-homology domain (PH domain)/Phosphotyrosine-binding domain (PTB)"/>
    <property type="match status" value="1"/>
</dbReference>
<reference evidence="3" key="2">
    <citation type="submission" date="2025-09" db="UniProtKB">
        <authorList>
            <consortium name="Ensembl"/>
        </authorList>
    </citation>
    <scope>IDENTIFICATION</scope>
</reference>
<feature type="compositionally biased region" description="Low complexity" evidence="1">
    <location>
        <begin position="87"/>
        <end position="100"/>
    </location>
</feature>
<dbReference type="GeneTree" id="ENSGT00950000182870"/>
<dbReference type="PANTHER" id="PTHR10337:SF5">
    <property type="entry name" value="SHC-TRANSFORMING PROTEIN 2"/>
    <property type="match status" value="1"/>
</dbReference>
<organism evidence="3 4">
    <name type="scientific">Cyclopterus lumpus</name>
    <name type="common">Lumpsucker</name>
    <dbReference type="NCBI Taxonomy" id="8103"/>
    <lineage>
        <taxon>Eukaryota</taxon>
        <taxon>Metazoa</taxon>
        <taxon>Chordata</taxon>
        <taxon>Craniata</taxon>
        <taxon>Vertebrata</taxon>
        <taxon>Euteleostomi</taxon>
        <taxon>Actinopterygii</taxon>
        <taxon>Neopterygii</taxon>
        <taxon>Teleostei</taxon>
        <taxon>Neoteleostei</taxon>
        <taxon>Acanthomorphata</taxon>
        <taxon>Eupercaria</taxon>
        <taxon>Perciformes</taxon>
        <taxon>Cottioidei</taxon>
        <taxon>Cottales</taxon>
        <taxon>Cyclopteridae</taxon>
        <taxon>Cyclopterus</taxon>
    </lineage>
</organism>
<feature type="region of interest" description="Disordered" evidence="1">
    <location>
        <begin position="87"/>
        <end position="126"/>
    </location>
</feature>
<sequence>MLLKPKYGRFRNESVTSSDDLMQSLAMSGKVVATPVVSSSATRLPLPPLPPLPPSTLADSPCLDGEQDATTTFCMLIPKMPQWKFSNSLLSRSPSNSSSSKDSGKAATSQNSSSHSSSSHRHSSAASASGPVASLAAVLNSCDPVCVTPCSLQAIRGQRAVAAANSANPGGHGFGATEAMASPGGSSSSRSGMNRRTRVEGMWLEGEDFTQKGGFIHKPSQGWLHPDKKIAGPGASYIVRYMGCIEVLKSMRSLDFNTRTQVTREAINRLCDTVPGGKGAWRKKAQNKNLVSVMGKSNLRFAGMSIAVNISIDGLGLLIPTTRQVIAHHPMQSISFASGGDTDTPDYVAYVAKDPVNQRACHILECADGLAQGVISTIGQAFELQFKQYLHSPPKTMASMERSARTEEVMWGEEEDFSEHNYYNSIPGKEPPVGGLVDSRLRPTGALPGHIHTQPQSTTAAQVNLHGVIVSGCNLGI</sequence>
<proteinExistence type="predicted"/>
<dbReference type="CDD" id="cd01209">
    <property type="entry name" value="PTB_Shc"/>
    <property type="match status" value="1"/>
</dbReference>
<dbReference type="InterPro" id="IPR051235">
    <property type="entry name" value="CEP152/SHC-Transforming"/>
</dbReference>
<reference evidence="3" key="1">
    <citation type="submission" date="2025-08" db="UniProtKB">
        <authorList>
            <consortium name="Ensembl"/>
        </authorList>
    </citation>
    <scope>IDENTIFICATION</scope>
</reference>
<dbReference type="InterPro" id="IPR011993">
    <property type="entry name" value="PH-like_dom_sf"/>
</dbReference>
<evidence type="ECO:0000313" key="3">
    <source>
        <dbReference type="Ensembl" id="ENSCLMP00005000122.1"/>
    </source>
</evidence>
<dbReference type="GO" id="GO:0007169">
    <property type="term" value="P:cell surface receptor protein tyrosine kinase signaling pathway"/>
    <property type="evidence" value="ECO:0007669"/>
    <property type="project" value="TreeGrafter"/>
</dbReference>
<feature type="compositionally biased region" description="Low complexity" evidence="1">
    <location>
        <begin position="182"/>
        <end position="192"/>
    </location>
</feature>
<dbReference type="InterPro" id="IPR006019">
    <property type="entry name" value="PID_Shc-like"/>
</dbReference>
<dbReference type="SUPFAM" id="SSF50729">
    <property type="entry name" value="PH domain-like"/>
    <property type="match status" value="1"/>
</dbReference>
<accession>A0A8C2W745</accession>
<dbReference type="Ensembl" id="ENSCLMT00005000132.1">
    <property type="protein sequence ID" value="ENSCLMP00005000122.1"/>
    <property type="gene ID" value="ENSCLMG00005000098.1"/>
</dbReference>
<dbReference type="GO" id="GO:0035556">
    <property type="term" value="P:intracellular signal transduction"/>
    <property type="evidence" value="ECO:0007669"/>
    <property type="project" value="InterPro"/>
</dbReference>
<protein>
    <submittedName>
        <fullName evidence="3">SHC (Src homology 2 domain containing) transforming protein 2</fullName>
    </submittedName>
</protein>
<dbReference type="GO" id="GO:0005886">
    <property type="term" value="C:plasma membrane"/>
    <property type="evidence" value="ECO:0007669"/>
    <property type="project" value="TreeGrafter"/>
</dbReference>
<dbReference type="AlphaFoldDB" id="A0A8C2W745"/>
<feature type="region of interest" description="Disordered" evidence="1">
    <location>
        <begin position="174"/>
        <end position="195"/>
    </location>
</feature>
<evidence type="ECO:0000313" key="4">
    <source>
        <dbReference type="Proteomes" id="UP000694565"/>
    </source>
</evidence>
<feature type="compositionally biased region" description="Pro residues" evidence="1">
    <location>
        <begin position="45"/>
        <end position="54"/>
    </location>
</feature>
<dbReference type="InterPro" id="IPR006020">
    <property type="entry name" value="PTB/PI_dom"/>
</dbReference>
<evidence type="ECO:0000256" key="1">
    <source>
        <dbReference type="SAM" id="MobiDB-lite"/>
    </source>
</evidence>